<dbReference type="Proteomes" id="UP000809349">
    <property type="component" value="Unassembled WGS sequence"/>
</dbReference>
<gene>
    <name evidence="1" type="ORF">I4X03_004675</name>
</gene>
<comment type="caution">
    <text evidence="1">The sequence shown here is derived from an EMBL/GenBank/DDBJ whole genome shotgun (WGS) entry which is preliminary data.</text>
</comment>
<evidence type="ECO:0000313" key="2">
    <source>
        <dbReference type="Proteomes" id="UP000809349"/>
    </source>
</evidence>
<organism evidence="1 2">
    <name type="scientific">Massilia soli</name>
    <dbReference type="NCBI Taxonomy" id="2792854"/>
    <lineage>
        <taxon>Bacteria</taxon>
        <taxon>Pseudomonadati</taxon>
        <taxon>Pseudomonadota</taxon>
        <taxon>Betaproteobacteria</taxon>
        <taxon>Burkholderiales</taxon>
        <taxon>Oxalobacteraceae</taxon>
        <taxon>Telluria group</taxon>
        <taxon>Massilia</taxon>
    </lineage>
</organism>
<proteinExistence type="predicted"/>
<reference evidence="1 2" key="1">
    <citation type="submission" date="2021-01" db="EMBL/GenBank/DDBJ databases">
        <authorList>
            <person name="Ruan W."/>
            <person name="Khan S.A."/>
            <person name="Jeon C.O."/>
        </authorList>
    </citation>
    <scope>NUCLEOTIDE SEQUENCE [LARGE SCALE GENOMIC DNA]</scope>
    <source>
        <strain evidence="1 2">R798</strain>
    </source>
</reference>
<dbReference type="Pfam" id="PF12512">
    <property type="entry name" value="DUF3717"/>
    <property type="match status" value="1"/>
</dbReference>
<dbReference type="RefSeq" id="WP_223466438.1">
    <property type="nucleotide sequence ID" value="NZ_JAFBIL020000002.1"/>
</dbReference>
<accession>A0ABS7SKA7</accession>
<name>A0ABS7SKA7_9BURK</name>
<protein>
    <submittedName>
        <fullName evidence="1">DUF3717 domain-containing protein</fullName>
    </submittedName>
</protein>
<evidence type="ECO:0000313" key="1">
    <source>
        <dbReference type="EMBL" id="MBZ2206549.1"/>
    </source>
</evidence>
<sequence>MTVITIVQLESAINRARDQHPPIDCVLHWSVKMLAEVYSQMIYQKASTLELDNLPNSIRDEVFLWIPGDVEPFVAGTSQACSYRTGDPGFDSCEACQ</sequence>
<dbReference type="InterPro" id="IPR022191">
    <property type="entry name" value="DUF3717"/>
</dbReference>
<keyword evidence="2" id="KW-1185">Reference proteome</keyword>
<dbReference type="EMBL" id="JAFBIL020000002">
    <property type="protein sequence ID" value="MBZ2206549.1"/>
    <property type="molecule type" value="Genomic_DNA"/>
</dbReference>
<reference evidence="1 2" key="2">
    <citation type="submission" date="2021-08" db="EMBL/GenBank/DDBJ databases">
        <title>Massilia sp. R798.</title>
        <authorList>
            <person name="Baek J.H."/>
            <person name="Jung H.S."/>
            <person name="Kim K.R."/>
            <person name="Jeon C.O."/>
        </authorList>
    </citation>
    <scope>NUCLEOTIDE SEQUENCE [LARGE SCALE GENOMIC DNA]</scope>
    <source>
        <strain evidence="1 2">R798</strain>
    </source>
</reference>